<evidence type="ECO:0000256" key="6">
    <source>
        <dbReference type="ARBA" id="ARBA00022801"/>
    </source>
</evidence>
<dbReference type="PANTHER" id="PTHR31412:SF0">
    <property type="entry name" value="ZINC METALLOPROTEASE EGY1, CHLOROPLASTIC-RELATED"/>
    <property type="match status" value="1"/>
</dbReference>
<feature type="transmembrane region" description="Helical" evidence="10">
    <location>
        <begin position="227"/>
        <end position="248"/>
    </location>
</feature>
<dbReference type="EMBL" id="JAZBJZ010000051">
    <property type="protein sequence ID" value="MEE3717762.1"/>
    <property type="molecule type" value="Genomic_DNA"/>
</dbReference>
<feature type="transmembrane region" description="Helical" evidence="10">
    <location>
        <begin position="468"/>
        <end position="491"/>
    </location>
</feature>
<keyword evidence="5 10" id="KW-0812">Transmembrane</keyword>
<evidence type="ECO:0000256" key="9">
    <source>
        <dbReference type="ARBA" id="ARBA00023136"/>
    </source>
</evidence>
<evidence type="ECO:0000256" key="2">
    <source>
        <dbReference type="ARBA" id="ARBA00004141"/>
    </source>
</evidence>
<feature type="transmembrane region" description="Helical" evidence="10">
    <location>
        <begin position="260"/>
        <end position="280"/>
    </location>
</feature>
<comment type="similarity">
    <text evidence="3">Belongs to the peptidase M50B family.</text>
</comment>
<gene>
    <name evidence="12" type="ORF">V2H45_13555</name>
</gene>
<dbReference type="Proteomes" id="UP001333818">
    <property type="component" value="Unassembled WGS sequence"/>
</dbReference>
<comment type="caution">
    <text evidence="12">The sequence shown here is derived from an EMBL/GenBank/DDBJ whole genome shotgun (WGS) entry which is preliminary data.</text>
</comment>
<feature type="transmembrane region" description="Helical" evidence="10">
    <location>
        <begin position="337"/>
        <end position="359"/>
    </location>
</feature>
<dbReference type="GO" id="GO:0008233">
    <property type="term" value="F:peptidase activity"/>
    <property type="evidence" value="ECO:0007669"/>
    <property type="project" value="UniProtKB-KW"/>
</dbReference>
<feature type="transmembrane region" description="Helical" evidence="10">
    <location>
        <begin position="511"/>
        <end position="532"/>
    </location>
</feature>
<reference evidence="12" key="1">
    <citation type="submission" date="2024-01" db="EMBL/GenBank/DDBJ databases">
        <title>Bank of Algae and Cyanobacteria of the Azores (BACA) strain genomes.</title>
        <authorList>
            <person name="Luz R."/>
            <person name="Cordeiro R."/>
            <person name="Fonseca A."/>
            <person name="Goncalves V."/>
        </authorList>
    </citation>
    <scope>NUCLEOTIDE SEQUENCE</scope>
    <source>
        <strain evidence="12">BACA0141</strain>
    </source>
</reference>
<feature type="transmembrane region" description="Helical" evidence="10">
    <location>
        <begin position="6"/>
        <end position="23"/>
    </location>
</feature>
<feature type="transmembrane region" description="Helical" evidence="10">
    <location>
        <begin position="426"/>
        <end position="447"/>
    </location>
</feature>
<accession>A0AAW9PUA0</accession>
<keyword evidence="9 10" id="KW-0472">Membrane</keyword>
<feature type="domain" description="Peptidase M50" evidence="11">
    <location>
        <begin position="273"/>
        <end position="469"/>
    </location>
</feature>
<organism evidence="12 13">
    <name type="scientific">Tumidithrix elongata BACA0141</name>
    <dbReference type="NCBI Taxonomy" id="2716417"/>
    <lineage>
        <taxon>Bacteria</taxon>
        <taxon>Bacillati</taxon>
        <taxon>Cyanobacteriota</taxon>
        <taxon>Cyanophyceae</taxon>
        <taxon>Pseudanabaenales</taxon>
        <taxon>Pseudanabaenaceae</taxon>
        <taxon>Tumidithrix</taxon>
        <taxon>Tumidithrix elongata</taxon>
    </lineage>
</organism>
<dbReference type="GO" id="GO:0006508">
    <property type="term" value="P:proteolysis"/>
    <property type="evidence" value="ECO:0007669"/>
    <property type="project" value="UniProtKB-KW"/>
</dbReference>
<dbReference type="Pfam" id="PF02163">
    <property type="entry name" value="Peptidase_M50"/>
    <property type="match status" value="1"/>
</dbReference>
<dbReference type="GO" id="GO:0016020">
    <property type="term" value="C:membrane"/>
    <property type="evidence" value="ECO:0007669"/>
    <property type="project" value="UniProtKB-SubCell"/>
</dbReference>
<protein>
    <submittedName>
        <fullName evidence="12">Site-2 protease family protein</fullName>
    </submittedName>
</protein>
<evidence type="ECO:0000256" key="8">
    <source>
        <dbReference type="ARBA" id="ARBA00022989"/>
    </source>
</evidence>
<comment type="cofactor">
    <cofactor evidence="1">
        <name>Zn(2+)</name>
        <dbReference type="ChEBI" id="CHEBI:29105"/>
    </cofactor>
</comment>
<evidence type="ECO:0000256" key="5">
    <source>
        <dbReference type="ARBA" id="ARBA00022692"/>
    </source>
</evidence>
<proteinExistence type="inferred from homology"/>
<dbReference type="PANTHER" id="PTHR31412">
    <property type="entry name" value="ZINC METALLOPROTEASE EGY1"/>
    <property type="match status" value="1"/>
</dbReference>
<feature type="transmembrane region" description="Helical" evidence="10">
    <location>
        <begin position="30"/>
        <end position="48"/>
    </location>
</feature>
<sequence length="538" mass="58327">MSLADLLVFLLLGSIAGYMSLRIELTRTRILLWIVLLFCPSLFVAWTLMTTQPFPNLLLLVVFIICAWLYLGLTHKDRQNPLESLPNLGIKPPLALTADALQDRANNNPPLLTKEEETTLRNCFPLSVFYLQAIAYQPTAIACRGMLRVTDRDSSAKAYKVVAENLRTNFGDRFLPILQEHPIAPEASPDTRYAFLIIPNPASGLVADASTQLQLAETRKQKFETGLAVILAIATAIATLLAGGLLALKIDRLEGLTLPTLPTTLLAGITYSLAIGFQIGAREIARFFVAKHYRLKLSLPYVMPAFGGLGVLGTFTGIRSYIPHRRALFDLAIAPNLVGLGIAIVMLTVGLFLSPAIALQSADSQNLIQTGDLVSTMAGTPNPFSHALIANFLPFEPKNSLLVAVLSRVITGNGAAIANLHPLALAGWTGLLLTAVSLIPIGALDGAHLIHGIFGDRKAILVGKVARLLLLITALVMQPWLRIYALLAFLFDSHRSPTLDNVTELNNWRDLLGLMLIGAAILIIIPVPKVILPLLNLK</sequence>
<evidence type="ECO:0000256" key="3">
    <source>
        <dbReference type="ARBA" id="ARBA00007931"/>
    </source>
</evidence>
<evidence type="ECO:0000259" key="11">
    <source>
        <dbReference type="Pfam" id="PF02163"/>
    </source>
</evidence>
<evidence type="ECO:0000313" key="13">
    <source>
        <dbReference type="Proteomes" id="UP001333818"/>
    </source>
</evidence>
<evidence type="ECO:0000256" key="10">
    <source>
        <dbReference type="SAM" id="Phobius"/>
    </source>
</evidence>
<feature type="transmembrane region" description="Helical" evidence="10">
    <location>
        <begin position="401"/>
        <end position="420"/>
    </location>
</feature>
<evidence type="ECO:0000256" key="4">
    <source>
        <dbReference type="ARBA" id="ARBA00022670"/>
    </source>
</evidence>
<feature type="transmembrane region" description="Helical" evidence="10">
    <location>
        <begin position="54"/>
        <end position="73"/>
    </location>
</feature>
<name>A0AAW9PUA0_9CYAN</name>
<dbReference type="AlphaFoldDB" id="A0AAW9PUA0"/>
<dbReference type="RefSeq" id="WP_330484193.1">
    <property type="nucleotide sequence ID" value="NZ_JAZBJZ010000051.1"/>
</dbReference>
<evidence type="ECO:0000313" key="12">
    <source>
        <dbReference type="EMBL" id="MEE3717762.1"/>
    </source>
</evidence>
<keyword evidence="7" id="KW-0809">Transit peptide</keyword>
<comment type="subcellular location">
    <subcellularLocation>
        <location evidence="2">Membrane</location>
        <topology evidence="2">Multi-pass membrane protein</topology>
    </subcellularLocation>
</comment>
<dbReference type="InterPro" id="IPR044838">
    <property type="entry name" value="EGY1-like"/>
</dbReference>
<keyword evidence="13" id="KW-1185">Reference proteome</keyword>
<keyword evidence="8 10" id="KW-1133">Transmembrane helix</keyword>
<keyword evidence="4 12" id="KW-0645">Protease</keyword>
<dbReference type="InterPro" id="IPR008915">
    <property type="entry name" value="Peptidase_M50"/>
</dbReference>
<feature type="transmembrane region" description="Helical" evidence="10">
    <location>
        <begin position="301"/>
        <end position="322"/>
    </location>
</feature>
<evidence type="ECO:0000256" key="7">
    <source>
        <dbReference type="ARBA" id="ARBA00022946"/>
    </source>
</evidence>
<keyword evidence="6" id="KW-0378">Hydrolase</keyword>
<evidence type="ECO:0000256" key="1">
    <source>
        <dbReference type="ARBA" id="ARBA00001947"/>
    </source>
</evidence>